<reference evidence="1 2" key="1">
    <citation type="submission" date="2014-11" db="EMBL/GenBank/DDBJ databases">
        <title>Symbiosis island explosion on the genome of extra-slow-growing strains of soybean bradyrhizobia with massive insertion sequences.</title>
        <authorList>
            <person name="Iida T."/>
            <person name="Minamisawa K."/>
        </authorList>
    </citation>
    <scope>NUCLEOTIDE SEQUENCE [LARGE SCALE GENOMIC DNA]</scope>
    <source>
        <strain evidence="1 2">NK6</strain>
    </source>
</reference>
<protein>
    <submittedName>
        <fullName evidence="1">Uncharacterized protein</fullName>
    </submittedName>
</protein>
<dbReference type="Proteomes" id="UP000063308">
    <property type="component" value="Chromosome"/>
</dbReference>
<name>A0A0E4FTC4_9BRAD</name>
<accession>A0A0E4FTC4</accession>
<organism evidence="1 2">
    <name type="scientific">Bradyrhizobium diazoefficiens</name>
    <dbReference type="NCBI Taxonomy" id="1355477"/>
    <lineage>
        <taxon>Bacteria</taxon>
        <taxon>Pseudomonadati</taxon>
        <taxon>Pseudomonadota</taxon>
        <taxon>Alphaproteobacteria</taxon>
        <taxon>Hyphomicrobiales</taxon>
        <taxon>Nitrobacteraceae</taxon>
        <taxon>Bradyrhizobium</taxon>
    </lineage>
</organism>
<evidence type="ECO:0000313" key="2">
    <source>
        <dbReference type="Proteomes" id="UP000063308"/>
    </source>
</evidence>
<gene>
    <name evidence="1" type="ORF">NK6_3983</name>
</gene>
<proteinExistence type="predicted"/>
<evidence type="ECO:0000313" key="1">
    <source>
        <dbReference type="EMBL" id="BAR57153.1"/>
    </source>
</evidence>
<dbReference type="EMBL" id="AP014685">
    <property type="protein sequence ID" value="BAR57153.1"/>
    <property type="molecule type" value="Genomic_DNA"/>
</dbReference>
<dbReference type="AlphaFoldDB" id="A0A0E4FTC4"/>
<sequence>MQAAHIHPSNEKSVRTAEIEIASPAIRADVGVMN</sequence>